<organism evidence="2 3">
    <name type="scientific">Cylicocyclus nassatus</name>
    <name type="common">Nematode worm</name>
    <dbReference type="NCBI Taxonomy" id="53992"/>
    <lineage>
        <taxon>Eukaryota</taxon>
        <taxon>Metazoa</taxon>
        <taxon>Ecdysozoa</taxon>
        <taxon>Nematoda</taxon>
        <taxon>Chromadorea</taxon>
        <taxon>Rhabditida</taxon>
        <taxon>Rhabditina</taxon>
        <taxon>Rhabditomorpha</taxon>
        <taxon>Strongyloidea</taxon>
        <taxon>Strongylidae</taxon>
        <taxon>Cylicocyclus</taxon>
    </lineage>
</organism>
<reference evidence="2" key="1">
    <citation type="submission" date="2023-07" db="EMBL/GenBank/DDBJ databases">
        <authorList>
            <consortium name="CYATHOMIX"/>
        </authorList>
    </citation>
    <scope>NUCLEOTIDE SEQUENCE</scope>
    <source>
        <strain evidence="2">N/A</strain>
    </source>
</reference>
<keyword evidence="1" id="KW-0732">Signal</keyword>
<feature type="signal peptide" evidence="1">
    <location>
        <begin position="1"/>
        <end position="21"/>
    </location>
</feature>
<evidence type="ECO:0000313" key="2">
    <source>
        <dbReference type="EMBL" id="CAJ0600301.1"/>
    </source>
</evidence>
<accession>A0AA36GXN5</accession>
<sequence length="97" mass="11235">MQTSRIFFLAIAITILTLSYAIVEDNAEFLFENAKICGDPFSDPIWIPTLDLCTIQCDSNSEYCVENEDLQQQCKKMPDECQKLLQEKKRKRTLHSN</sequence>
<name>A0AA36GXN5_CYLNA</name>
<proteinExistence type="predicted"/>
<keyword evidence="3" id="KW-1185">Reference proteome</keyword>
<evidence type="ECO:0000313" key="3">
    <source>
        <dbReference type="Proteomes" id="UP001176961"/>
    </source>
</evidence>
<dbReference type="Proteomes" id="UP001176961">
    <property type="component" value="Unassembled WGS sequence"/>
</dbReference>
<dbReference type="EMBL" id="CATQJL010000223">
    <property type="protein sequence ID" value="CAJ0600301.1"/>
    <property type="molecule type" value="Genomic_DNA"/>
</dbReference>
<feature type="chain" id="PRO_5041363003" evidence="1">
    <location>
        <begin position="22"/>
        <end position="97"/>
    </location>
</feature>
<gene>
    <name evidence="2" type="ORF">CYNAS_LOCUS12284</name>
</gene>
<comment type="caution">
    <text evidence="2">The sequence shown here is derived from an EMBL/GenBank/DDBJ whole genome shotgun (WGS) entry which is preliminary data.</text>
</comment>
<evidence type="ECO:0000256" key="1">
    <source>
        <dbReference type="SAM" id="SignalP"/>
    </source>
</evidence>
<dbReference type="AlphaFoldDB" id="A0AA36GXN5"/>
<protein>
    <submittedName>
        <fullName evidence="2">Uncharacterized protein</fullName>
    </submittedName>
</protein>